<evidence type="ECO:0000313" key="2">
    <source>
        <dbReference type="Proteomes" id="UP000013909"/>
    </source>
</evidence>
<accession>R7ZQL8</accession>
<proteinExistence type="predicted"/>
<gene>
    <name evidence="1" type="ORF">ADIS_3476</name>
</gene>
<keyword evidence="2" id="KW-1185">Reference proteome</keyword>
<name>R7ZQL8_9BACT</name>
<comment type="caution">
    <text evidence="1">The sequence shown here is derived from an EMBL/GenBank/DDBJ whole genome shotgun (WGS) entry which is preliminary data.</text>
</comment>
<dbReference type="EMBL" id="AQHR01000088">
    <property type="protein sequence ID" value="EON76348.1"/>
    <property type="molecule type" value="Genomic_DNA"/>
</dbReference>
<dbReference type="AlphaFoldDB" id="R7ZQL8"/>
<protein>
    <submittedName>
        <fullName evidence="1">Uncharacterized protein</fullName>
    </submittedName>
</protein>
<sequence>MFAIEFADDQSLPLPRAGNILSPLWEYTVVVGESSAP</sequence>
<evidence type="ECO:0000313" key="1">
    <source>
        <dbReference type="EMBL" id="EON76348.1"/>
    </source>
</evidence>
<dbReference type="Proteomes" id="UP000013909">
    <property type="component" value="Unassembled WGS sequence"/>
</dbReference>
<organism evidence="1 2">
    <name type="scientific">Lunatimonas lonarensis</name>
    <dbReference type="NCBI Taxonomy" id="1232681"/>
    <lineage>
        <taxon>Bacteria</taxon>
        <taxon>Pseudomonadati</taxon>
        <taxon>Bacteroidota</taxon>
        <taxon>Cytophagia</taxon>
        <taxon>Cytophagales</taxon>
        <taxon>Cyclobacteriaceae</taxon>
    </lineage>
</organism>
<reference evidence="1 2" key="1">
    <citation type="submission" date="2013-02" db="EMBL/GenBank/DDBJ databases">
        <title>A novel strain isolated from Lonar lake, Maharashtra, India.</title>
        <authorList>
            <person name="Singh A."/>
        </authorList>
    </citation>
    <scope>NUCLEOTIDE SEQUENCE [LARGE SCALE GENOMIC DNA]</scope>
    <source>
        <strain evidence="1 2">AK24</strain>
    </source>
</reference>